<evidence type="ECO:0000256" key="2">
    <source>
        <dbReference type="ARBA" id="ARBA00022737"/>
    </source>
</evidence>
<dbReference type="InterPro" id="IPR032171">
    <property type="entry name" value="COR-A"/>
</dbReference>
<dbReference type="Pfam" id="PF12799">
    <property type="entry name" value="LRR_4"/>
    <property type="match status" value="8"/>
</dbReference>
<evidence type="ECO:0000259" key="3">
    <source>
        <dbReference type="Pfam" id="PF16095"/>
    </source>
</evidence>
<accession>A0A5D3YGC5</accession>
<dbReference type="Gene3D" id="3.40.50.300">
    <property type="entry name" value="P-loop containing nucleotide triphosphate hydrolases"/>
    <property type="match status" value="1"/>
</dbReference>
<name>A0A5D3YGC5_9PROT</name>
<comment type="caution">
    <text evidence="4">The sequence shown here is derived from an EMBL/GenBank/DDBJ whole genome shotgun (WGS) entry which is preliminary data.</text>
</comment>
<dbReference type="Gene3D" id="3.30.310.200">
    <property type="match status" value="1"/>
</dbReference>
<organism evidence="4 5">
    <name type="scientific">Nitrosomonas communis</name>
    <dbReference type="NCBI Taxonomy" id="44574"/>
    <lineage>
        <taxon>Bacteria</taxon>
        <taxon>Pseudomonadati</taxon>
        <taxon>Pseudomonadota</taxon>
        <taxon>Betaproteobacteria</taxon>
        <taxon>Nitrosomonadales</taxon>
        <taxon>Nitrosomonadaceae</taxon>
        <taxon>Nitrosomonas</taxon>
    </lineage>
</organism>
<dbReference type="SMART" id="SM00369">
    <property type="entry name" value="LRR_TYP"/>
    <property type="match status" value="8"/>
</dbReference>
<proteinExistence type="predicted"/>
<dbReference type="SUPFAM" id="SSF52540">
    <property type="entry name" value="P-loop containing nucleoside triphosphate hydrolases"/>
    <property type="match status" value="1"/>
</dbReference>
<dbReference type="InterPro" id="IPR025875">
    <property type="entry name" value="Leu-rich_rpt_4"/>
</dbReference>
<evidence type="ECO:0000313" key="5">
    <source>
        <dbReference type="Proteomes" id="UP000324176"/>
    </source>
</evidence>
<dbReference type="Pfam" id="PF16095">
    <property type="entry name" value="COR-A"/>
    <property type="match status" value="1"/>
</dbReference>
<evidence type="ECO:0000313" key="4">
    <source>
        <dbReference type="EMBL" id="TYP87784.1"/>
    </source>
</evidence>
<dbReference type="InterPro" id="IPR050836">
    <property type="entry name" value="SDS22/Internalin_LRR"/>
</dbReference>
<dbReference type="Proteomes" id="UP000324176">
    <property type="component" value="Unassembled WGS sequence"/>
</dbReference>
<dbReference type="PANTHER" id="PTHR46652">
    <property type="entry name" value="LEUCINE-RICH REPEAT AND IQ DOMAIN-CONTAINING PROTEIN 1-RELATED"/>
    <property type="match status" value="1"/>
</dbReference>
<dbReference type="SUPFAM" id="SSF52058">
    <property type="entry name" value="L domain-like"/>
    <property type="match status" value="2"/>
</dbReference>
<dbReference type="Gene3D" id="3.80.10.10">
    <property type="entry name" value="Ribonuclease Inhibitor"/>
    <property type="match status" value="4"/>
</dbReference>
<reference evidence="4 5" key="1">
    <citation type="submission" date="2019-07" db="EMBL/GenBank/DDBJ databases">
        <title>Active sludge and wastewater microbial communities from Klosterneuburg, Austria.</title>
        <authorList>
            <person name="Wagner M."/>
        </authorList>
    </citation>
    <scope>NUCLEOTIDE SEQUENCE [LARGE SCALE GENOMIC DNA]</scope>
    <source>
        <strain evidence="4 5">Nm2</strain>
    </source>
</reference>
<feature type="domain" description="COR" evidence="3">
    <location>
        <begin position="787"/>
        <end position="921"/>
    </location>
</feature>
<keyword evidence="2" id="KW-0677">Repeat</keyword>
<dbReference type="Pfam" id="PF08477">
    <property type="entry name" value="Roc"/>
    <property type="match status" value="1"/>
</dbReference>
<dbReference type="RefSeq" id="WP_052752245.1">
    <property type="nucleotide sequence ID" value="NZ_CP011451.1"/>
</dbReference>
<dbReference type="EMBL" id="VNHT01000023">
    <property type="protein sequence ID" value="TYP87784.1"/>
    <property type="molecule type" value="Genomic_DNA"/>
</dbReference>
<dbReference type="OrthoDB" id="6309115at2"/>
<evidence type="ECO:0000256" key="1">
    <source>
        <dbReference type="ARBA" id="ARBA00022614"/>
    </source>
</evidence>
<dbReference type="PANTHER" id="PTHR46652:SF3">
    <property type="entry name" value="LEUCINE-RICH REPEAT-CONTAINING PROTEIN 9"/>
    <property type="match status" value="1"/>
</dbReference>
<dbReference type="InterPro" id="IPR027417">
    <property type="entry name" value="P-loop_NTPase"/>
</dbReference>
<sequence>MKQNSDGFHIARERIAHEAEAFTGFLDLGQLGLTALPEEIYKLQHLQSLNLGSYYINDEYEWLSANSNISSNKIQFGLGQLSKLPKLNKLFLGKTDLAGLAWLNELKKLQILDCSITQISDLSPLAGLSALQELYCSNTPIRTLSPLAGLSALQKLHCYSTPISDLSPLAGLSALQVLNCSNTLISDLSSLAGLSLLQELHCIETQISDLSPLAGLSALQKLHCSNTLISDLSPLAGLSALQVLDCSSTPISDLSPLTGLSALQVLDCSNTPIMTLSPLAGLSALQKLDCRQAQISDLSPLTGLSALQVLDCSNTPIMTLSPLTGLSALQVLDCSNTSIMTLSPLAGLSALQKLDCRQAQISDLSPLTGLSALQVLDCSNTPIMTLSPLTGLSALQVLDCSNTSIMTLSPLAGLSALQKLDCRQTQISDLSPLTGLSALQVLDCSNTPIMTLSPLTGLSALQVLDCSSTPISDLSPLAGLSALQVLHCGDTPINDLRPLAGLSALKKLDCSNCSLTYFPKELLNRATLTELVLFETKIPGIPSEVLSQRKTANCLEFLRSHFADLEQGTVEVAEVKLMVLGNGQIGKTQICRNLRGEKFDDQIPSTHGILISSTPFPLRKHGKTVQLNIWDFGGQDIYHGTHALFMRTRAIFMLVWIQQESSAQEHVYDGMIFRDEPLGYWLNYIKYLSGSNNPVLIVQTQCDHPEDEARYLPGIPRELLETFRFCKPLLHYSSLKNRGREALNAALQDALIWLQEQQETNLIGIGRYRVKCQLEELRNADMAVPPENRQYRTLSQEYFRELCEESNGKISSPEHLLEYLHNTGTIFYRKGLFDDRIILDQSWALEAIYTVFHRKKCYKQLRQLRGRFTRSLLEILVWNNYSKDEQMLFLSMMQSCGICFIHHEGNEAEDSEDEYIAPDLLPDKDEISAELEEKWDSGFPSEGMEFEYELYHPGLLRSFISKIGRKAGLNALYWKNGVCLYEKNTGSRALIEQETIEDWQGKIRVQPRKDKQQLY</sequence>
<protein>
    <submittedName>
        <fullName evidence="4">Internalin A</fullName>
    </submittedName>
</protein>
<dbReference type="InterPro" id="IPR032675">
    <property type="entry name" value="LRR_dom_sf"/>
</dbReference>
<gene>
    <name evidence="4" type="ORF">BCL69_102316</name>
</gene>
<dbReference type="PRINTS" id="PR00449">
    <property type="entry name" value="RASTRNSFRMNG"/>
</dbReference>
<dbReference type="AlphaFoldDB" id="A0A5D3YGC5"/>
<keyword evidence="1" id="KW-0433">Leucine-rich repeat</keyword>
<dbReference type="InterPro" id="IPR003591">
    <property type="entry name" value="Leu-rich_rpt_typical-subtyp"/>
</dbReference>